<dbReference type="SUPFAM" id="SSF47336">
    <property type="entry name" value="ACP-like"/>
    <property type="match status" value="1"/>
</dbReference>
<feature type="region of interest" description="Disordered" evidence="1">
    <location>
        <begin position="47"/>
        <end position="76"/>
    </location>
</feature>
<feature type="domain" description="Carrier" evidence="2">
    <location>
        <begin position="56"/>
        <end position="133"/>
    </location>
</feature>
<sequence length="139" mass="13895">MTRSLGDALAAMLGEQSAAEDADGTAAAPDGTAGEVAGVLRRVLGEDAFADPGTDPPDADAAGDDADAAGAAPAMAWPPAPEARLVDDLGMDSLAVVEFVVRVEEATGVRIEDADAAGFRTLGDIVDYVEARRGEPGAG</sequence>
<name>A0A1L7CYY0_9CORY</name>
<dbReference type="PROSITE" id="PS50075">
    <property type="entry name" value="CARRIER"/>
    <property type="match status" value="1"/>
</dbReference>
<dbReference type="OrthoDB" id="4410746at2"/>
<evidence type="ECO:0000313" key="3">
    <source>
        <dbReference type="EMBL" id="APT91032.1"/>
    </source>
</evidence>
<protein>
    <recommendedName>
        <fullName evidence="2">Carrier domain-containing protein</fullName>
    </recommendedName>
</protein>
<dbReference type="AlphaFoldDB" id="A0A1L7CYY0"/>
<gene>
    <name evidence="3" type="ORF">CSPHI_08285</name>
</gene>
<organism evidence="3 4">
    <name type="scientific">Corynebacterium sphenisci DSM 44792</name>
    <dbReference type="NCBI Taxonomy" id="1437874"/>
    <lineage>
        <taxon>Bacteria</taxon>
        <taxon>Bacillati</taxon>
        <taxon>Actinomycetota</taxon>
        <taxon>Actinomycetes</taxon>
        <taxon>Mycobacteriales</taxon>
        <taxon>Corynebacteriaceae</taxon>
        <taxon>Corynebacterium</taxon>
    </lineage>
</organism>
<keyword evidence="4" id="KW-1185">Reference proteome</keyword>
<dbReference type="STRING" id="1437874.CSPHI_08285"/>
<dbReference type="EMBL" id="CP009248">
    <property type="protein sequence ID" value="APT91032.1"/>
    <property type="molecule type" value="Genomic_DNA"/>
</dbReference>
<accession>A0A1L7CYY0</accession>
<dbReference type="Pfam" id="PF00550">
    <property type="entry name" value="PP-binding"/>
    <property type="match status" value="1"/>
</dbReference>
<feature type="compositionally biased region" description="Acidic residues" evidence="1">
    <location>
        <begin position="57"/>
        <end position="67"/>
    </location>
</feature>
<evidence type="ECO:0000256" key="1">
    <source>
        <dbReference type="SAM" id="MobiDB-lite"/>
    </source>
</evidence>
<proteinExistence type="predicted"/>
<dbReference type="RefSeq" id="WP_075692375.1">
    <property type="nucleotide sequence ID" value="NZ_CP009248.1"/>
</dbReference>
<dbReference type="InterPro" id="IPR036736">
    <property type="entry name" value="ACP-like_sf"/>
</dbReference>
<evidence type="ECO:0000259" key="2">
    <source>
        <dbReference type="PROSITE" id="PS50075"/>
    </source>
</evidence>
<dbReference type="KEGG" id="csph:CSPHI_08285"/>
<evidence type="ECO:0000313" key="4">
    <source>
        <dbReference type="Proteomes" id="UP000185469"/>
    </source>
</evidence>
<dbReference type="Proteomes" id="UP000185469">
    <property type="component" value="Chromosome"/>
</dbReference>
<dbReference type="InterPro" id="IPR009081">
    <property type="entry name" value="PP-bd_ACP"/>
</dbReference>
<reference evidence="3 4" key="1">
    <citation type="submission" date="2014-08" db="EMBL/GenBank/DDBJ databases">
        <title>Complete genome sequence of Corynebacterium sphenisci CECT 5990(T) (=DSM 44792(T)), isolated from healthy wild penguins.</title>
        <authorList>
            <person name="Ruckert C."/>
            <person name="Albersmeier A."/>
            <person name="Winkler A."/>
            <person name="Kalinowski J."/>
        </authorList>
    </citation>
    <scope>NUCLEOTIDE SEQUENCE [LARGE SCALE GENOMIC DNA]</scope>
    <source>
        <strain evidence="3 4">DSM 44792</strain>
    </source>
</reference>
<dbReference type="Gene3D" id="1.10.1200.10">
    <property type="entry name" value="ACP-like"/>
    <property type="match status" value="1"/>
</dbReference>